<sequence>MKVTAKGKTFVFPDGTRIDGIGEAIDEYFAGQSTQSGEIANHHDNNALSSAQMANLDIPTDEILAYHDKQNPHESSQIQDPFTEAGRGLVNIPFDVLQGGANLINALSQAVGGSRLLGDIYRPVDRPADPYALAGETVGDYLIPGLGAAGKMMVGSLADASNQRGDFAQNAATNAGVNLAAQGLLSAAAKGVGKGITALKGEIAPEAAQKMMTAESMGVAPMTSDMLPPQNALTRGLTQGGEGALLGTGARRAAQQTTRRKLVSDYLDRFGEYNPDTVVKSLTSNLKSRKDAAGRVIDDITQKMGVNPVETTHAVNAIDTVLPRLEKLGTSVDQNLLNTLRNLKGELTQQGGVDFDLLKQHRTAFRSNVQGDALVFPNHAKAITNRVENAMTKDLRNSVSKSLSPQEAATYLKANSDYENVYNKVLNKRIARNLNKATREATPELINSVVYSRNASDIKRIWPALDNTGKDAVRAAYIAKIAETVGDSPAKFMTQISKLKKQAGGEIYNTVFSARHMKELEALNDVLQTTQRADTANIVTQTGQALANPLRIGAAFGSGGVSLAGEVGFGMVMRMYESRPVRNALLRLANKKTGTPAYERALNNAVKLFRPIIAASSSQQQSETQ</sequence>
<evidence type="ECO:0000313" key="1">
    <source>
        <dbReference type="EMBL" id="ATW33859.1"/>
    </source>
</evidence>
<protein>
    <submittedName>
        <fullName evidence="1">DNA transfer protein</fullName>
    </submittedName>
</protein>
<name>A0A2D3TDK7_9ENTR</name>
<reference evidence="2" key="1">
    <citation type="submission" date="2016-10" db="EMBL/GenBank/DDBJ databases">
        <authorList>
            <person name="Chevignon G."/>
        </authorList>
    </citation>
    <scope>NUCLEOTIDE SEQUENCE [LARGE SCALE GENOMIC DNA]</scope>
    <source>
        <strain evidence="2">ZA17</strain>
    </source>
</reference>
<dbReference type="EMBL" id="CP017613">
    <property type="protein sequence ID" value="ATW33859.1"/>
    <property type="molecule type" value="Genomic_DNA"/>
</dbReference>
<gene>
    <name evidence="1" type="ORF">BJP43_05815</name>
</gene>
<accession>A0A2D3TDK7</accession>
<evidence type="ECO:0000313" key="2">
    <source>
        <dbReference type="Proteomes" id="UP000229055"/>
    </source>
</evidence>
<organism evidence="1 2">
    <name type="scientific">Candidatus Williamhamiltonella defendens</name>
    <dbReference type="NCBI Taxonomy" id="138072"/>
    <lineage>
        <taxon>Bacteria</taxon>
        <taxon>Pseudomonadati</taxon>
        <taxon>Pseudomonadota</taxon>
        <taxon>Gammaproteobacteria</taxon>
        <taxon>Enterobacterales</taxon>
        <taxon>Enterobacteriaceae</taxon>
        <taxon>aphid secondary symbionts</taxon>
        <taxon>Candidatus Williamhamiltonella</taxon>
    </lineage>
</organism>
<reference evidence="2" key="2">
    <citation type="submission" date="2017-11" db="EMBL/GenBank/DDBJ databases">
        <title>PacBio sequencing of new strain of the secondary endosymbiont Candidatus Hamiltonella defensa.</title>
        <authorList>
            <person name="Strand M.R."/>
            <person name="Oliver K."/>
        </authorList>
    </citation>
    <scope>NUCLEOTIDE SEQUENCE [LARGE SCALE GENOMIC DNA]</scope>
    <source>
        <strain evidence="2">ZA17</strain>
    </source>
</reference>
<dbReference type="Proteomes" id="UP000229055">
    <property type="component" value="Chromosome"/>
</dbReference>
<dbReference type="AlphaFoldDB" id="A0A2D3TDK7"/>
<dbReference type="RefSeq" id="WP_100096544.1">
    <property type="nucleotide sequence ID" value="NZ_CP017613.1"/>
</dbReference>
<proteinExistence type="predicted"/>